<feature type="compositionally biased region" description="Low complexity" evidence="1">
    <location>
        <begin position="90"/>
        <end position="100"/>
    </location>
</feature>
<name>A0ABV0ULG9_9TELE</name>
<dbReference type="EMBL" id="JAHRIQ010071448">
    <property type="protein sequence ID" value="MEQ2244642.1"/>
    <property type="molecule type" value="Genomic_DNA"/>
</dbReference>
<feature type="region of interest" description="Disordered" evidence="1">
    <location>
        <begin position="76"/>
        <end position="106"/>
    </location>
</feature>
<accession>A0ABV0ULG9</accession>
<keyword evidence="3" id="KW-1185">Reference proteome</keyword>
<reference evidence="2 3" key="1">
    <citation type="submission" date="2021-06" db="EMBL/GenBank/DDBJ databases">
        <authorList>
            <person name="Palmer J.M."/>
        </authorList>
    </citation>
    <scope>NUCLEOTIDE SEQUENCE [LARGE SCALE GENOMIC DNA]</scope>
    <source>
        <strain evidence="3">if_2019</strain>
        <tissue evidence="2">Muscle</tissue>
    </source>
</reference>
<dbReference type="Proteomes" id="UP001482620">
    <property type="component" value="Unassembled WGS sequence"/>
</dbReference>
<comment type="caution">
    <text evidence="2">The sequence shown here is derived from an EMBL/GenBank/DDBJ whole genome shotgun (WGS) entry which is preliminary data.</text>
</comment>
<evidence type="ECO:0000313" key="3">
    <source>
        <dbReference type="Proteomes" id="UP001482620"/>
    </source>
</evidence>
<protein>
    <submittedName>
        <fullName evidence="2">Uncharacterized protein</fullName>
    </submittedName>
</protein>
<gene>
    <name evidence="2" type="ORF">ILYODFUR_019366</name>
</gene>
<evidence type="ECO:0000313" key="2">
    <source>
        <dbReference type="EMBL" id="MEQ2244642.1"/>
    </source>
</evidence>
<evidence type="ECO:0000256" key="1">
    <source>
        <dbReference type="SAM" id="MobiDB-lite"/>
    </source>
</evidence>
<proteinExistence type="predicted"/>
<organism evidence="2 3">
    <name type="scientific">Ilyodon furcidens</name>
    <name type="common">goldbreast splitfin</name>
    <dbReference type="NCBI Taxonomy" id="33524"/>
    <lineage>
        <taxon>Eukaryota</taxon>
        <taxon>Metazoa</taxon>
        <taxon>Chordata</taxon>
        <taxon>Craniata</taxon>
        <taxon>Vertebrata</taxon>
        <taxon>Euteleostomi</taxon>
        <taxon>Actinopterygii</taxon>
        <taxon>Neopterygii</taxon>
        <taxon>Teleostei</taxon>
        <taxon>Neoteleostei</taxon>
        <taxon>Acanthomorphata</taxon>
        <taxon>Ovalentaria</taxon>
        <taxon>Atherinomorphae</taxon>
        <taxon>Cyprinodontiformes</taxon>
        <taxon>Goodeidae</taxon>
        <taxon>Ilyodon</taxon>
    </lineage>
</organism>
<sequence>MEVPASEEEDGYVKTIPAEKDRREGVDMRTGVWSVSDSEATTEATDVTGLTGIVIFGLGLSFFSGFFVEGPGTLDSSGSSLMAAKEESEGLGSESESESSILQIGR</sequence>